<dbReference type="PANTHER" id="PTHR42305">
    <property type="entry name" value="MEMBRANE PROTEIN RV1733C-RELATED"/>
    <property type="match status" value="1"/>
</dbReference>
<sequence>MTCRSPVRKPFWRWRSNPLRRREDVVEAWIVPAAWTVAAPGGTAARLLTAHAADDRLAQQRAERHAVHTVLVTDVAQHAPALRSPGGKAFAEVRWTAPDGSARTGLTPVDTGLTAGSGVVVRQDGHGTLATASTSSSEAGIEAGALGAFAGLALIGAVQAVGAFARWRLDQRRADAWAREWDLVGPQWGHRTG</sequence>
<comment type="caution">
    <text evidence="2">The sequence shown here is derived from an EMBL/GenBank/DDBJ whole genome shotgun (WGS) entry which is preliminary data.</text>
</comment>
<dbReference type="EMBL" id="JAYWVC010000276">
    <property type="protein sequence ID" value="MED7827833.1"/>
    <property type="molecule type" value="Genomic_DNA"/>
</dbReference>
<dbReference type="RefSeq" id="WP_329512200.1">
    <property type="nucleotide sequence ID" value="NZ_BAAAYZ010000313.1"/>
</dbReference>
<keyword evidence="1" id="KW-0812">Transmembrane</keyword>
<dbReference type="InterPro" id="IPR039708">
    <property type="entry name" value="MT1774/Rv1733c-like"/>
</dbReference>
<keyword evidence="1" id="KW-1133">Transmembrane helix</keyword>
<reference evidence="2" key="1">
    <citation type="submission" date="2024-01" db="EMBL/GenBank/DDBJ databases">
        <title>First draft genome sequence data of TA4-1, the type strain of Gram-positive actinobacterium Streptomyces chiangmaiensis.</title>
        <authorList>
            <person name="Yasawong M."/>
            <person name="Nantapong N."/>
        </authorList>
    </citation>
    <scope>NUCLEOTIDE SEQUENCE</scope>
    <source>
        <strain evidence="2">TA4-1</strain>
    </source>
</reference>
<dbReference type="PANTHER" id="PTHR42305:SF1">
    <property type="entry name" value="MEMBRANE PROTEIN RV1733C-RELATED"/>
    <property type="match status" value="1"/>
</dbReference>
<evidence type="ECO:0000313" key="3">
    <source>
        <dbReference type="Proteomes" id="UP001333996"/>
    </source>
</evidence>
<organism evidence="2 3">
    <name type="scientific">Streptomyces chiangmaiensis</name>
    <dbReference type="NCBI Taxonomy" id="766497"/>
    <lineage>
        <taxon>Bacteria</taxon>
        <taxon>Bacillati</taxon>
        <taxon>Actinomycetota</taxon>
        <taxon>Actinomycetes</taxon>
        <taxon>Kitasatosporales</taxon>
        <taxon>Streptomycetaceae</taxon>
        <taxon>Streptomyces</taxon>
    </lineage>
</organism>
<keyword evidence="1" id="KW-0472">Membrane</keyword>
<accession>A0ABU7FV73</accession>
<keyword evidence="3" id="KW-1185">Reference proteome</keyword>
<evidence type="ECO:0000313" key="2">
    <source>
        <dbReference type="EMBL" id="MED7827833.1"/>
    </source>
</evidence>
<name>A0ABU7FV73_9ACTN</name>
<proteinExistence type="predicted"/>
<feature type="transmembrane region" description="Helical" evidence="1">
    <location>
        <begin position="143"/>
        <end position="165"/>
    </location>
</feature>
<gene>
    <name evidence="2" type="ORF">VXC91_39575</name>
</gene>
<evidence type="ECO:0000256" key="1">
    <source>
        <dbReference type="SAM" id="Phobius"/>
    </source>
</evidence>
<protein>
    <submittedName>
        <fullName evidence="2">Uncharacterized protein</fullName>
    </submittedName>
</protein>
<dbReference type="Proteomes" id="UP001333996">
    <property type="component" value="Unassembled WGS sequence"/>
</dbReference>